<dbReference type="EMBL" id="VBOS01000066">
    <property type="protein sequence ID" value="TMQ58846.1"/>
    <property type="molecule type" value="Genomic_DNA"/>
</dbReference>
<feature type="non-terminal residue" evidence="2">
    <location>
        <position position="1"/>
    </location>
</feature>
<comment type="caution">
    <text evidence="2">The sequence shown here is derived from an EMBL/GenBank/DDBJ whole genome shotgun (WGS) entry which is preliminary data.</text>
</comment>
<keyword evidence="2" id="KW-0489">Methyltransferase</keyword>
<dbReference type="Pfam" id="PF08241">
    <property type="entry name" value="Methyltransf_11"/>
    <property type="match status" value="1"/>
</dbReference>
<dbReference type="GO" id="GO:0032259">
    <property type="term" value="P:methylation"/>
    <property type="evidence" value="ECO:0007669"/>
    <property type="project" value="UniProtKB-KW"/>
</dbReference>
<name>A0A538T5C5_UNCEI</name>
<dbReference type="PANTHER" id="PTHR42912">
    <property type="entry name" value="METHYLTRANSFERASE"/>
    <property type="match status" value="1"/>
</dbReference>
<organism evidence="2 3">
    <name type="scientific">Eiseniibacteriota bacterium</name>
    <dbReference type="NCBI Taxonomy" id="2212470"/>
    <lineage>
        <taxon>Bacteria</taxon>
        <taxon>Candidatus Eiseniibacteriota</taxon>
    </lineage>
</organism>
<protein>
    <submittedName>
        <fullName evidence="2">Methyltransferase domain-containing protein</fullName>
    </submittedName>
</protein>
<dbReference type="InterPro" id="IPR050508">
    <property type="entry name" value="Methyltransf_Superfamily"/>
</dbReference>
<dbReference type="InterPro" id="IPR013216">
    <property type="entry name" value="Methyltransf_11"/>
</dbReference>
<feature type="domain" description="Methyltransferase type 11" evidence="1">
    <location>
        <begin position="47"/>
        <end position="144"/>
    </location>
</feature>
<keyword evidence="2" id="KW-0808">Transferase</keyword>
<dbReference type="Proteomes" id="UP000317716">
    <property type="component" value="Unassembled WGS sequence"/>
</dbReference>
<evidence type="ECO:0000313" key="2">
    <source>
        <dbReference type="EMBL" id="TMQ58846.1"/>
    </source>
</evidence>
<dbReference type="GO" id="GO:0008757">
    <property type="term" value="F:S-adenosylmethionine-dependent methyltransferase activity"/>
    <property type="evidence" value="ECO:0007669"/>
    <property type="project" value="InterPro"/>
</dbReference>
<sequence length="279" mass="30040">PPVSPIPCFDPASDRDVSLYDELPLWSALAGELLLEGVTLAGARRVLDLGCGTGFPLLEIAERLGPRAFTVGLDPWRVALGRARAKVSRWCPLSAAAVCGQGAALPFRAGAFDLVVSNLGVNNFDEAAGALRECRRVLKAGGILGLSSNLVGHMRELYAAFERALAVAGDRDAVERLRHHVEHRATVASLRASLESAGLRVTMVREREALMRFADADALFAHHFIRLGFRPAWEEIAAPASLAAVRAELDRTASAKGELRLTIPLAYLEARRPPDPGVR</sequence>
<reference evidence="2 3" key="1">
    <citation type="journal article" date="2019" name="Nat. Microbiol.">
        <title>Mediterranean grassland soil C-N compound turnover is dependent on rainfall and depth, and is mediated by genomically divergent microorganisms.</title>
        <authorList>
            <person name="Diamond S."/>
            <person name="Andeer P.F."/>
            <person name="Li Z."/>
            <person name="Crits-Christoph A."/>
            <person name="Burstein D."/>
            <person name="Anantharaman K."/>
            <person name="Lane K.R."/>
            <person name="Thomas B.C."/>
            <person name="Pan C."/>
            <person name="Northen T.R."/>
            <person name="Banfield J.F."/>
        </authorList>
    </citation>
    <scope>NUCLEOTIDE SEQUENCE [LARGE SCALE GENOMIC DNA]</scope>
    <source>
        <strain evidence="2">WS_2</strain>
    </source>
</reference>
<evidence type="ECO:0000259" key="1">
    <source>
        <dbReference type="Pfam" id="PF08241"/>
    </source>
</evidence>
<dbReference type="SUPFAM" id="SSF53335">
    <property type="entry name" value="S-adenosyl-L-methionine-dependent methyltransferases"/>
    <property type="match status" value="1"/>
</dbReference>
<dbReference type="AlphaFoldDB" id="A0A538T5C5"/>
<evidence type="ECO:0000313" key="3">
    <source>
        <dbReference type="Proteomes" id="UP000317716"/>
    </source>
</evidence>
<dbReference type="CDD" id="cd02440">
    <property type="entry name" value="AdoMet_MTases"/>
    <property type="match status" value="1"/>
</dbReference>
<dbReference type="Gene3D" id="3.40.50.150">
    <property type="entry name" value="Vaccinia Virus protein VP39"/>
    <property type="match status" value="1"/>
</dbReference>
<dbReference type="PANTHER" id="PTHR42912:SF93">
    <property type="entry name" value="N6-ADENOSINE-METHYLTRANSFERASE TMT1A"/>
    <property type="match status" value="1"/>
</dbReference>
<proteinExistence type="predicted"/>
<gene>
    <name evidence="2" type="ORF">E6K72_02205</name>
</gene>
<accession>A0A538T5C5</accession>
<dbReference type="InterPro" id="IPR029063">
    <property type="entry name" value="SAM-dependent_MTases_sf"/>
</dbReference>